<feature type="region of interest" description="Disordered" evidence="1">
    <location>
        <begin position="1"/>
        <end position="43"/>
    </location>
</feature>
<accession>B8AK42</accession>
<feature type="compositionally biased region" description="Low complexity" evidence="1">
    <location>
        <begin position="22"/>
        <end position="35"/>
    </location>
</feature>
<keyword evidence="2" id="KW-1133">Transmembrane helix</keyword>
<evidence type="ECO:0000256" key="1">
    <source>
        <dbReference type="SAM" id="MobiDB-lite"/>
    </source>
</evidence>
<feature type="transmembrane region" description="Helical" evidence="2">
    <location>
        <begin position="47"/>
        <end position="67"/>
    </location>
</feature>
<dbReference type="Gramene" id="BGIOSGA010507-TA">
    <property type="protein sequence ID" value="BGIOSGA010507-PA"/>
    <property type="gene ID" value="BGIOSGA010507"/>
</dbReference>
<dbReference type="HOGENOM" id="CLU_2201358_0_0_1"/>
<evidence type="ECO:0000256" key="2">
    <source>
        <dbReference type="SAM" id="Phobius"/>
    </source>
</evidence>
<gene>
    <name evidence="3" type="ORF">OsI_12096</name>
</gene>
<evidence type="ECO:0000313" key="4">
    <source>
        <dbReference type="Proteomes" id="UP000007015"/>
    </source>
</evidence>
<name>B8AK42_ORYSI</name>
<evidence type="ECO:0000313" key="3">
    <source>
        <dbReference type="EMBL" id="EEC75498.1"/>
    </source>
</evidence>
<keyword evidence="4" id="KW-1185">Reference proteome</keyword>
<proteinExistence type="predicted"/>
<organism evidence="3 4">
    <name type="scientific">Oryza sativa subsp. indica</name>
    <name type="common">Rice</name>
    <dbReference type="NCBI Taxonomy" id="39946"/>
    <lineage>
        <taxon>Eukaryota</taxon>
        <taxon>Viridiplantae</taxon>
        <taxon>Streptophyta</taxon>
        <taxon>Embryophyta</taxon>
        <taxon>Tracheophyta</taxon>
        <taxon>Spermatophyta</taxon>
        <taxon>Magnoliopsida</taxon>
        <taxon>Liliopsida</taxon>
        <taxon>Poales</taxon>
        <taxon>Poaceae</taxon>
        <taxon>BOP clade</taxon>
        <taxon>Oryzoideae</taxon>
        <taxon>Oryzeae</taxon>
        <taxon>Oryzinae</taxon>
        <taxon>Oryza</taxon>
        <taxon>Oryza sativa</taxon>
    </lineage>
</organism>
<dbReference type="Proteomes" id="UP000007015">
    <property type="component" value="Chromosome 3"/>
</dbReference>
<keyword evidence="2" id="KW-0812">Transmembrane</keyword>
<sequence length="108" mass="11433">MSDGSVESPSLHRTPPPPSPSPSLSLSRSQQQTPRGRQPPPPGADPVAFAVVAFVAICFVLVIPPSLSLSRAPPPNSLFPSIARRIYRCVACLPALGASPDPWVDRWG</sequence>
<dbReference type="AlphaFoldDB" id="B8AK42"/>
<dbReference type="STRING" id="39946.B8AK42"/>
<keyword evidence="2" id="KW-0472">Membrane</keyword>
<reference evidence="3 4" key="1">
    <citation type="journal article" date="2005" name="PLoS Biol.">
        <title>The genomes of Oryza sativa: a history of duplications.</title>
        <authorList>
            <person name="Yu J."/>
            <person name="Wang J."/>
            <person name="Lin W."/>
            <person name="Li S."/>
            <person name="Li H."/>
            <person name="Zhou J."/>
            <person name="Ni P."/>
            <person name="Dong W."/>
            <person name="Hu S."/>
            <person name="Zeng C."/>
            <person name="Zhang J."/>
            <person name="Zhang Y."/>
            <person name="Li R."/>
            <person name="Xu Z."/>
            <person name="Li S."/>
            <person name="Li X."/>
            <person name="Zheng H."/>
            <person name="Cong L."/>
            <person name="Lin L."/>
            <person name="Yin J."/>
            <person name="Geng J."/>
            <person name="Li G."/>
            <person name="Shi J."/>
            <person name="Liu J."/>
            <person name="Lv H."/>
            <person name="Li J."/>
            <person name="Wang J."/>
            <person name="Deng Y."/>
            <person name="Ran L."/>
            <person name="Shi X."/>
            <person name="Wang X."/>
            <person name="Wu Q."/>
            <person name="Li C."/>
            <person name="Ren X."/>
            <person name="Wang J."/>
            <person name="Wang X."/>
            <person name="Li D."/>
            <person name="Liu D."/>
            <person name="Zhang X."/>
            <person name="Ji Z."/>
            <person name="Zhao W."/>
            <person name="Sun Y."/>
            <person name="Zhang Z."/>
            <person name="Bao J."/>
            <person name="Han Y."/>
            <person name="Dong L."/>
            <person name="Ji J."/>
            <person name="Chen P."/>
            <person name="Wu S."/>
            <person name="Liu J."/>
            <person name="Xiao Y."/>
            <person name="Bu D."/>
            <person name="Tan J."/>
            <person name="Yang L."/>
            <person name="Ye C."/>
            <person name="Zhang J."/>
            <person name="Xu J."/>
            <person name="Zhou Y."/>
            <person name="Yu Y."/>
            <person name="Zhang B."/>
            <person name="Zhuang S."/>
            <person name="Wei H."/>
            <person name="Liu B."/>
            <person name="Lei M."/>
            <person name="Yu H."/>
            <person name="Li Y."/>
            <person name="Xu H."/>
            <person name="Wei S."/>
            <person name="He X."/>
            <person name="Fang L."/>
            <person name="Zhang Z."/>
            <person name="Zhang Y."/>
            <person name="Huang X."/>
            <person name="Su Z."/>
            <person name="Tong W."/>
            <person name="Li J."/>
            <person name="Tong Z."/>
            <person name="Li S."/>
            <person name="Ye J."/>
            <person name="Wang L."/>
            <person name="Fang L."/>
            <person name="Lei T."/>
            <person name="Chen C."/>
            <person name="Chen H."/>
            <person name="Xu Z."/>
            <person name="Li H."/>
            <person name="Huang H."/>
            <person name="Zhang F."/>
            <person name="Xu H."/>
            <person name="Li N."/>
            <person name="Zhao C."/>
            <person name="Li S."/>
            <person name="Dong L."/>
            <person name="Huang Y."/>
            <person name="Li L."/>
            <person name="Xi Y."/>
            <person name="Qi Q."/>
            <person name="Li W."/>
            <person name="Zhang B."/>
            <person name="Hu W."/>
            <person name="Zhang Y."/>
            <person name="Tian X."/>
            <person name="Jiao Y."/>
            <person name="Liang X."/>
            <person name="Jin J."/>
            <person name="Gao L."/>
            <person name="Zheng W."/>
            <person name="Hao B."/>
            <person name="Liu S."/>
            <person name="Wang W."/>
            <person name="Yuan L."/>
            <person name="Cao M."/>
            <person name="McDermott J."/>
            <person name="Samudrala R."/>
            <person name="Wang J."/>
            <person name="Wong G.K."/>
            <person name="Yang H."/>
        </authorList>
    </citation>
    <scope>NUCLEOTIDE SEQUENCE [LARGE SCALE GENOMIC DNA]</scope>
    <source>
        <strain evidence="4">cv. 93-11</strain>
    </source>
</reference>
<protein>
    <submittedName>
        <fullName evidence="3">Uncharacterized protein</fullName>
    </submittedName>
</protein>
<dbReference type="EMBL" id="CM000128">
    <property type="protein sequence ID" value="EEC75498.1"/>
    <property type="molecule type" value="Genomic_DNA"/>
</dbReference>